<dbReference type="RefSeq" id="WP_072975678.1">
    <property type="nucleotide sequence ID" value="NZ_FRBY01000007.1"/>
</dbReference>
<sequence length="151" mass="18181">MRRNLILILIAILIFGCNSKFENTLEDFIDNYSFNKTKSNSKEIIIKLYDTTITKRRITDVEFFASKKEFKAINKQQLENFDRLFINAEKTGYCCCPLAIYSIHFLNKKEELDLFYVDTLQFKNKVRIYEKGLQYSYTIEKQKWKDYLNEF</sequence>
<keyword evidence="2" id="KW-1185">Reference proteome</keyword>
<dbReference type="PROSITE" id="PS51257">
    <property type="entry name" value="PROKAR_LIPOPROTEIN"/>
    <property type="match status" value="1"/>
</dbReference>
<dbReference type="OrthoDB" id="1352269at2"/>
<evidence type="ECO:0000313" key="2">
    <source>
        <dbReference type="Proteomes" id="UP000184121"/>
    </source>
</evidence>
<dbReference type="EMBL" id="FRBY01000007">
    <property type="protein sequence ID" value="SHM84353.1"/>
    <property type="molecule type" value="Genomic_DNA"/>
</dbReference>
<evidence type="ECO:0000313" key="1">
    <source>
        <dbReference type="EMBL" id="SHM84353.1"/>
    </source>
</evidence>
<protein>
    <recommendedName>
        <fullName evidence="3">Lipoprotein</fullName>
    </recommendedName>
</protein>
<evidence type="ECO:0008006" key="3">
    <source>
        <dbReference type="Google" id="ProtNLM"/>
    </source>
</evidence>
<reference evidence="2" key="1">
    <citation type="submission" date="2016-11" db="EMBL/GenBank/DDBJ databases">
        <authorList>
            <person name="Varghese N."/>
            <person name="Submissions S."/>
        </authorList>
    </citation>
    <scope>NUCLEOTIDE SEQUENCE [LARGE SCALE GENOMIC DNA]</scope>
    <source>
        <strain evidence="2">DSM 1811</strain>
    </source>
</reference>
<proteinExistence type="predicted"/>
<dbReference type="Proteomes" id="UP000184121">
    <property type="component" value="Unassembled WGS sequence"/>
</dbReference>
<organism evidence="1 2">
    <name type="scientific">Flavobacterium saccharophilum</name>
    <dbReference type="NCBI Taxonomy" id="29534"/>
    <lineage>
        <taxon>Bacteria</taxon>
        <taxon>Pseudomonadati</taxon>
        <taxon>Bacteroidota</taxon>
        <taxon>Flavobacteriia</taxon>
        <taxon>Flavobacteriales</taxon>
        <taxon>Flavobacteriaceae</taxon>
        <taxon>Flavobacterium</taxon>
    </lineage>
</organism>
<gene>
    <name evidence="1" type="ORF">SAMN05444366_4295</name>
</gene>
<name>A0A1M7M1C9_9FLAO</name>
<dbReference type="AlphaFoldDB" id="A0A1M7M1C9"/>
<dbReference type="STRING" id="29534.SAMN05444366_4295"/>
<accession>A0A1M7M1C9</accession>